<keyword evidence="3" id="KW-1185">Reference proteome</keyword>
<accession>A0AAD9QDX0</accession>
<proteinExistence type="predicted"/>
<reference evidence="2" key="1">
    <citation type="journal article" date="2023" name="G3 (Bethesda)">
        <title>Whole genome assembly and annotation of the endangered Caribbean coral Acropora cervicornis.</title>
        <authorList>
            <person name="Selwyn J.D."/>
            <person name="Vollmer S.V."/>
        </authorList>
    </citation>
    <scope>NUCLEOTIDE SEQUENCE</scope>
    <source>
        <strain evidence="2">K2</strain>
    </source>
</reference>
<feature type="non-terminal residue" evidence="2">
    <location>
        <position position="269"/>
    </location>
</feature>
<dbReference type="Proteomes" id="UP001249851">
    <property type="component" value="Unassembled WGS sequence"/>
</dbReference>
<evidence type="ECO:0000313" key="2">
    <source>
        <dbReference type="EMBL" id="KAK2559425.1"/>
    </source>
</evidence>
<sequence length="269" mass="29897">MATMTVPSSSTRPPVSTFSSNRSTSMYSTTTTVSTASSLVSSHLPLITTTTRNRRPTGGRSTRQYLAQLAQSNIADGTQLAPLRIDVDTNDSTSEDPFYGEGTRGITGTMLSRTDEVARCIQLMQQSCIDNDLSSEVTISSFLNHSFEEICWQAHDSRRAVVVVLLNPSSHQNQSRSAMLRVLQRLRGACQESDWFFPWVAETSSIGGQRGNVYLNGGCYEKSRRKTSKTFKRRIGQQLMKDEERRNVHVQNEVSVLEEKEEASSLLAS</sequence>
<comment type="caution">
    <text evidence="2">The sequence shown here is derived from an EMBL/GenBank/DDBJ whole genome shotgun (WGS) entry which is preliminary data.</text>
</comment>
<evidence type="ECO:0000256" key="1">
    <source>
        <dbReference type="SAM" id="MobiDB-lite"/>
    </source>
</evidence>
<dbReference type="EMBL" id="JARQWQ010000040">
    <property type="protein sequence ID" value="KAK2559425.1"/>
    <property type="molecule type" value="Genomic_DNA"/>
</dbReference>
<gene>
    <name evidence="2" type="ORF">P5673_018058</name>
</gene>
<organism evidence="2 3">
    <name type="scientific">Acropora cervicornis</name>
    <name type="common">Staghorn coral</name>
    <dbReference type="NCBI Taxonomy" id="6130"/>
    <lineage>
        <taxon>Eukaryota</taxon>
        <taxon>Metazoa</taxon>
        <taxon>Cnidaria</taxon>
        <taxon>Anthozoa</taxon>
        <taxon>Hexacorallia</taxon>
        <taxon>Scleractinia</taxon>
        <taxon>Astrocoeniina</taxon>
        <taxon>Acroporidae</taxon>
        <taxon>Acropora</taxon>
    </lineage>
</organism>
<dbReference type="AlphaFoldDB" id="A0AAD9QDX0"/>
<name>A0AAD9QDX0_ACRCE</name>
<feature type="region of interest" description="Disordered" evidence="1">
    <location>
        <begin position="1"/>
        <end position="26"/>
    </location>
</feature>
<protein>
    <submittedName>
        <fullName evidence="2">Uncharacterized protein</fullName>
    </submittedName>
</protein>
<evidence type="ECO:0000313" key="3">
    <source>
        <dbReference type="Proteomes" id="UP001249851"/>
    </source>
</evidence>
<reference evidence="2" key="2">
    <citation type="journal article" date="2023" name="Science">
        <title>Genomic signatures of disease resistance in endangered staghorn corals.</title>
        <authorList>
            <person name="Vollmer S.V."/>
            <person name="Selwyn J.D."/>
            <person name="Despard B.A."/>
            <person name="Roesel C.L."/>
        </authorList>
    </citation>
    <scope>NUCLEOTIDE SEQUENCE</scope>
    <source>
        <strain evidence="2">K2</strain>
    </source>
</reference>